<proteinExistence type="predicted"/>
<keyword evidence="2" id="KW-1185">Reference proteome</keyword>
<dbReference type="InterPro" id="IPR007460">
    <property type="entry name" value="BrnT_toxin"/>
</dbReference>
<gene>
    <name evidence="1" type="ORF">AAC691_13030</name>
</gene>
<name>A0ABZ3DC99_9PROT</name>
<evidence type="ECO:0000313" key="1">
    <source>
        <dbReference type="EMBL" id="XAE45057.1"/>
    </source>
</evidence>
<dbReference type="InterPro" id="IPR038573">
    <property type="entry name" value="BrnT_sf"/>
</dbReference>
<accession>A0ABZ3DC99</accession>
<dbReference type="EMBL" id="CP152276">
    <property type="protein sequence ID" value="XAE45057.1"/>
    <property type="molecule type" value="Genomic_DNA"/>
</dbReference>
<evidence type="ECO:0000313" key="2">
    <source>
        <dbReference type="Proteomes" id="UP001449795"/>
    </source>
</evidence>
<sequence length="86" mass="10370">MFDWDDAKSDRCFAERGFDFAYAARLFLGDVLERVDDRHDYGETRIQAAGQIDGRPFMVVYTQRDDVTWIISARFMHQKEWNRWQE</sequence>
<dbReference type="Pfam" id="PF04365">
    <property type="entry name" value="BrnT_toxin"/>
    <property type="match status" value="1"/>
</dbReference>
<dbReference type="RefSeq" id="WP_342630214.1">
    <property type="nucleotide sequence ID" value="NZ_CP152276.1"/>
</dbReference>
<dbReference type="Proteomes" id="UP001449795">
    <property type="component" value="Chromosome"/>
</dbReference>
<dbReference type="Gene3D" id="3.10.450.530">
    <property type="entry name" value="Ribonuclease toxin, BrnT, of type II toxin-antitoxin system"/>
    <property type="match status" value="1"/>
</dbReference>
<protein>
    <submittedName>
        <fullName evidence="1">BrnT family toxin</fullName>
    </submittedName>
</protein>
<organism evidence="1 2">
    <name type="scientific">Nguyenibacter vanlangensis</name>
    <dbReference type="NCBI Taxonomy" id="1216886"/>
    <lineage>
        <taxon>Bacteria</taxon>
        <taxon>Pseudomonadati</taxon>
        <taxon>Pseudomonadota</taxon>
        <taxon>Alphaproteobacteria</taxon>
        <taxon>Acetobacterales</taxon>
        <taxon>Acetobacteraceae</taxon>
        <taxon>Nguyenibacter</taxon>
    </lineage>
</organism>
<reference evidence="1 2" key="1">
    <citation type="submission" date="2024-04" db="EMBL/GenBank/DDBJ databases">
        <title>Complete genome sequence of Nguyenibacter vanlangesis HBCM-1154, a strain capable of nitrogen fixation, IAA production, and phosphorus solubilization isolated from sugarcane soil.</title>
        <authorList>
            <person name="MY HANH P."/>
        </authorList>
    </citation>
    <scope>NUCLEOTIDE SEQUENCE [LARGE SCALE GENOMIC DNA]</scope>
    <source>
        <strain evidence="1 2">HBCM 1154</strain>
    </source>
</reference>